<dbReference type="InterPro" id="IPR003708">
    <property type="entry name" value="SecB"/>
</dbReference>
<organism evidence="2 3">
    <name type="scientific">Sporolituus thermophilus DSM 23256</name>
    <dbReference type="NCBI Taxonomy" id="1123285"/>
    <lineage>
        <taxon>Bacteria</taxon>
        <taxon>Bacillati</taxon>
        <taxon>Bacillota</taxon>
        <taxon>Negativicutes</taxon>
        <taxon>Selenomonadales</taxon>
        <taxon>Sporomusaceae</taxon>
        <taxon>Sporolituus</taxon>
    </lineage>
</organism>
<dbReference type="GO" id="GO:0051262">
    <property type="term" value="P:protein tetramerization"/>
    <property type="evidence" value="ECO:0007669"/>
    <property type="project" value="InterPro"/>
</dbReference>
<comment type="similarity">
    <text evidence="1">Belongs to the SecB family.</text>
</comment>
<dbReference type="OrthoDB" id="1699164at2"/>
<dbReference type="PANTHER" id="PTHR36918:SF1">
    <property type="entry name" value="PROTEIN-EXPORT PROTEIN SECB"/>
    <property type="match status" value="1"/>
</dbReference>
<keyword evidence="3" id="KW-1185">Reference proteome</keyword>
<dbReference type="SUPFAM" id="SSF54611">
    <property type="entry name" value="SecB-like"/>
    <property type="match status" value="1"/>
</dbReference>
<dbReference type="Pfam" id="PF02556">
    <property type="entry name" value="SecB"/>
    <property type="match status" value="1"/>
</dbReference>
<dbReference type="RefSeq" id="WP_093689858.1">
    <property type="nucleotide sequence ID" value="NZ_FNBU01000011.1"/>
</dbReference>
<dbReference type="Gene3D" id="3.10.420.10">
    <property type="entry name" value="SecB-like"/>
    <property type="match status" value="1"/>
</dbReference>
<dbReference type="GO" id="GO:0051082">
    <property type="term" value="F:unfolded protein binding"/>
    <property type="evidence" value="ECO:0007669"/>
    <property type="project" value="InterPro"/>
</dbReference>
<accession>A0A1G7L862</accession>
<name>A0A1G7L862_9FIRM</name>
<dbReference type="STRING" id="1123285.SAMN05660235_01660"/>
<dbReference type="InterPro" id="IPR035958">
    <property type="entry name" value="SecB-like_sf"/>
</dbReference>
<dbReference type="GO" id="GO:0015031">
    <property type="term" value="P:protein transport"/>
    <property type="evidence" value="ECO:0007669"/>
    <property type="project" value="InterPro"/>
</dbReference>
<gene>
    <name evidence="2" type="ORF">SAMN05660235_01660</name>
</gene>
<dbReference type="Proteomes" id="UP000243333">
    <property type="component" value="Unassembled WGS sequence"/>
</dbReference>
<reference evidence="3" key="1">
    <citation type="submission" date="2016-10" db="EMBL/GenBank/DDBJ databases">
        <authorList>
            <person name="Varghese N."/>
            <person name="Submissions S."/>
        </authorList>
    </citation>
    <scope>NUCLEOTIDE SEQUENCE [LARGE SCALE GENOMIC DNA]</scope>
    <source>
        <strain evidence="3">DSM 23256</strain>
    </source>
</reference>
<proteinExistence type="inferred from homology"/>
<protein>
    <submittedName>
        <fullName evidence="2">Preprotein translocase subunit SecB</fullName>
    </submittedName>
</protein>
<evidence type="ECO:0000313" key="2">
    <source>
        <dbReference type="EMBL" id="SDF45643.1"/>
    </source>
</evidence>
<dbReference type="AlphaFoldDB" id="A0A1G7L862"/>
<sequence length="148" mass="16559">MDKQSSCILKFHDYIIRKMSFQVHPTYFTPDPDQASLATSVRHDVSIDEKNQQASVTLELSIGLPNEEKPNPPFTIHVVLEGFFSYHADGNVTPTFDRVCNVNATAILFPYLRSIVTDITKIANVNPPLIIPPVNINKLLKHDDKTAG</sequence>
<dbReference type="EMBL" id="FNBU01000011">
    <property type="protein sequence ID" value="SDF45643.1"/>
    <property type="molecule type" value="Genomic_DNA"/>
</dbReference>
<evidence type="ECO:0000256" key="1">
    <source>
        <dbReference type="ARBA" id="ARBA00009990"/>
    </source>
</evidence>
<evidence type="ECO:0000313" key="3">
    <source>
        <dbReference type="Proteomes" id="UP000243333"/>
    </source>
</evidence>
<dbReference type="PANTHER" id="PTHR36918">
    <property type="match status" value="1"/>
</dbReference>